<sequence>MKRPPALTAECFHPTVLNKLIVDFETETVLIEGLSDLGTSIIDLKQLDLHEAPEEFLLKLFDPAHARLICGFRNRYMRLFS</sequence>
<evidence type="ECO:0000313" key="2">
    <source>
        <dbReference type="Proteomes" id="UP000535954"/>
    </source>
</evidence>
<dbReference type="RefSeq" id="WP_169900640.1">
    <property type="nucleotide sequence ID" value="NZ_JAAQYH010000028.1"/>
</dbReference>
<reference evidence="1 2" key="1">
    <citation type="journal article" date="2020" name="Front. Microbiol.">
        <title>Genetic Organization of the aprX-lipA2 Operon Affects the Proteolytic Potential of Pseudomonas Species in Milk.</title>
        <authorList>
            <person name="Maier C."/>
            <person name="Huptas C."/>
            <person name="von Neubeck M."/>
            <person name="Scherer S."/>
            <person name="Wenning M."/>
            <person name="Lucking G."/>
        </authorList>
    </citation>
    <scope>NUCLEOTIDE SEQUENCE [LARGE SCALE GENOMIC DNA]</scope>
    <source>
        <strain evidence="1 2">WS 5405</strain>
    </source>
</reference>
<proteinExistence type="predicted"/>
<evidence type="ECO:0000313" key="1">
    <source>
        <dbReference type="EMBL" id="NNA76992.1"/>
    </source>
</evidence>
<comment type="caution">
    <text evidence="1">The sequence shown here is derived from an EMBL/GenBank/DDBJ whole genome shotgun (WGS) entry which is preliminary data.</text>
</comment>
<accession>A0A7Y1M8I3</accession>
<name>A0A7Y1M8I3_9PSED</name>
<dbReference type="Proteomes" id="UP000535954">
    <property type="component" value="Unassembled WGS sequence"/>
</dbReference>
<dbReference type="AlphaFoldDB" id="A0A7Y1M8I3"/>
<dbReference type="EMBL" id="JAAQYH010000028">
    <property type="protein sequence ID" value="NNA76992.1"/>
    <property type="molecule type" value="Genomic_DNA"/>
</dbReference>
<protein>
    <submittedName>
        <fullName evidence="1">Uncharacterized protein</fullName>
    </submittedName>
</protein>
<gene>
    <name evidence="1" type="ORF">HBO13_30625</name>
</gene>
<organism evidence="1 2">
    <name type="scientific">Pseudomonas lactis</name>
    <dbReference type="NCBI Taxonomy" id="1615674"/>
    <lineage>
        <taxon>Bacteria</taxon>
        <taxon>Pseudomonadati</taxon>
        <taxon>Pseudomonadota</taxon>
        <taxon>Gammaproteobacteria</taxon>
        <taxon>Pseudomonadales</taxon>
        <taxon>Pseudomonadaceae</taxon>
        <taxon>Pseudomonas</taxon>
    </lineage>
</organism>